<dbReference type="EMBL" id="CAJVQA010018360">
    <property type="protein sequence ID" value="CAG8753564.1"/>
    <property type="molecule type" value="Genomic_DNA"/>
</dbReference>
<proteinExistence type="predicted"/>
<evidence type="ECO:0000313" key="2">
    <source>
        <dbReference type="Proteomes" id="UP000789759"/>
    </source>
</evidence>
<comment type="caution">
    <text evidence="1">The sequence shown here is derived from an EMBL/GenBank/DDBJ whole genome shotgun (WGS) entry which is preliminary data.</text>
</comment>
<sequence>NIINSIVKRANQSFQISSNTNIESEQQKDLKPEPKFILILENLKPNHKNLKQNFIMSLNLNHKA</sequence>
<organism evidence="1 2">
    <name type="scientific">Cetraspora pellucida</name>
    <dbReference type="NCBI Taxonomy" id="1433469"/>
    <lineage>
        <taxon>Eukaryota</taxon>
        <taxon>Fungi</taxon>
        <taxon>Fungi incertae sedis</taxon>
        <taxon>Mucoromycota</taxon>
        <taxon>Glomeromycotina</taxon>
        <taxon>Glomeromycetes</taxon>
        <taxon>Diversisporales</taxon>
        <taxon>Gigasporaceae</taxon>
        <taxon>Cetraspora</taxon>
    </lineage>
</organism>
<evidence type="ECO:0000313" key="1">
    <source>
        <dbReference type="EMBL" id="CAG8753564.1"/>
    </source>
</evidence>
<keyword evidence="2" id="KW-1185">Reference proteome</keyword>
<name>A0A9N9IY24_9GLOM</name>
<dbReference type="AlphaFoldDB" id="A0A9N9IY24"/>
<gene>
    <name evidence="1" type="ORF">CPELLU_LOCUS14866</name>
</gene>
<feature type="non-terminal residue" evidence="1">
    <location>
        <position position="1"/>
    </location>
</feature>
<accession>A0A9N9IY24</accession>
<dbReference type="Proteomes" id="UP000789759">
    <property type="component" value="Unassembled WGS sequence"/>
</dbReference>
<protein>
    <submittedName>
        <fullName evidence="1">8739_t:CDS:1</fullName>
    </submittedName>
</protein>
<reference evidence="1" key="1">
    <citation type="submission" date="2021-06" db="EMBL/GenBank/DDBJ databases">
        <authorList>
            <person name="Kallberg Y."/>
            <person name="Tangrot J."/>
            <person name="Rosling A."/>
        </authorList>
    </citation>
    <scope>NUCLEOTIDE SEQUENCE</scope>
    <source>
        <strain evidence="1">FL966</strain>
    </source>
</reference>